<accession>Q1PE73</accession>
<proteinExistence type="predicted"/>
<sequence length="191" mass="20859">MKSSYRKIDSGRSTLCSLFSFFQITTPKTSSSFPMTTLVPVSSSLTPNSFVHRLYSPVSPARISIGIKNINSATRNESSTPNLTAFLLLFIRSSSRSVKFSIKYIRLLYPKQLRLVTPESCSVLSIFTTIGVINFFFSFISLVSSFSASATPVSSTSGSPLEIQEEISFSSFSAFSLNLSLIISSSNPPNT</sequence>
<keyword evidence="1" id="KW-0812">Transmembrane</keyword>
<protein>
    <recommendedName>
        <fullName evidence="3">Transmembrane protein</fullName>
    </recommendedName>
</protein>
<dbReference type="AlphaFoldDB" id="Q1PE73"/>
<feature type="transmembrane region" description="Helical" evidence="1">
    <location>
        <begin position="123"/>
        <end position="147"/>
    </location>
</feature>
<dbReference type="EMBL" id="DQ446845">
    <property type="protein sequence ID" value="ABE65526.1"/>
    <property type="molecule type" value="Genomic_DNA"/>
</dbReference>
<keyword evidence="1" id="KW-1133">Transmembrane helix</keyword>
<evidence type="ECO:0000256" key="1">
    <source>
        <dbReference type="SAM" id="Phobius"/>
    </source>
</evidence>
<keyword evidence="1" id="KW-0472">Membrane</keyword>
<gene>
    <name evidence="2" type="ordered locus">At4g18090</name>
</gene>
<evidence type="ECO:0008006" key="3">
    <source>
        <dbReference type="Google" id="ProtNLM"/>
    </source>
</evidence>
<evidence type="ECO:0000313" key="2">
    <source>
        <dbReference type="EMBL" id="ABE65526.1"/>
    </source>
</evidence>
<name>Q1PE73_ARATH</name>
<organism evidence="2">
    <name type="scientific">Arabidopsis thaliana</name>
    <name type="common">Mouse-ear cress</name>
    <dbReference type="NCBI Taxonomy" id="3702"/>
    <lineage>
        <taxon>Eukaryota</taxon>
        <taxon>Viridiplantae</taxon>
        <taxon>Streptophyta</taxon>
        <taxon>Embryophyta</taxon>
        <taxon>Tracheophyta</taxon>
        <taxon>Spermatophyta</taxon>
        <taxon>Magnoliopsida</taxon>
        <taxon>eudicotyledons</taxon>
        <taxon>Gunneridae</taxon>
        <taxon>Pentapetalae</taxon>
        <taxon>rosids</taxon>
        <taxon>malvids</taxon>
        <taxon>Brassicales</taxon>
        <taxon>Brassicaceae</taxon>
        <taxon>Camelineae</taxon>
        <taxon>Arabidopsis</taxon>
    </lineage>
</organism>
<reference evidence="2" key="1">
    <citation type="submission" date="2006-03" db="EMBL/GenBank/DDBJ databases">
        <authorList>
            <person name="Underwood B.A."/>
            <person name="Xiao Y."/>
            <person name="Moskal W."/>
            <person name="Monaghan E."/>
            <person name="Wang W."/>
            <person name="Redman J."/>
            <person name="Wu H.C."/>
            <person name="Utterback T."/>
            <person name="Town C.D."/>
        </authorList>
    </citation>
    <scope>NUCLEOTIDE SEQUENCE</scope>
</reference>